<dbReference type="PIRSF" id="PIRSF001434">
    <property type="entry name" value="CGS"/>
    <property type="match status" value="1"/>
</dbReference>
<protein>
    <submittedName>
        <fullName evidence="5">Aminotransferase class I/II-fold pyridoxal phosphate-dependent enzyme</fullName>
    </submittedName>
</protein>
<evidence type="ECO:0000256" key="2">
    <source>
        <dbReference type="ARBA" id="ARBA00009077"/>
    </source>
</evidence>
<evidence type="ECO:0000256" key="3">
    <source>
        <dbReference type="ARBA" id="ARBA00022898"/>
    </source>
</evidence>
<gene>
    <name evidence="5" type="ORF">K8F61_09000</name>
</gene>
<reference evidence="5 6" key="1">
    <citation type="submission" date="2023-01" db="EMBL/GenBank/DDBJ databases">
        <title>Characterization of estradiol degrading bacteria Microbacterium sp. MZT7 and reveal degrading genes through genome analysis.</title>
        <authorList>
            <person name="Hao P."/>
            <person name="Gao Y."/>
        </authorList>
    </citation>
    <scope>NUCLEOTIDE SEQUENCE [LARGE SCALE GENOMIC DNA]</scope>
    <source>
        <strain evidence="5 6">MZT7</strain>
    </source>
</reference>
<keyword evidence="5" id="KW-0808">Transferase</keyword>
<name>A0ABY3RYZ5_9MICO</name>
<comment type="cofactor">
    <cofactor evidence="1 4">
        <name>pyridoxal 5'-phosphate</name>
        <dbReference type="ChEBI" id="CHEBI:597326"/>
    </cofactor>
</comment>
<dbReference type="CDD" id="cd00614">
    <property type="entry name" value="CGS_like"/>
    <property type="match status" value="1"/>
</dbReference>
<dbReference type="InterPro" id="IPR015421">
    <property type="entry name" value="PyrdxlP-dep_Trfase_major"/>
</dbReference>
<organism evidence="5 6">
    <name type="scientific">Microbacterium resistens</name>
    <dbReference type="NCBI Taxonomy" id="156977"/>
    <lineage>
        <taxon>Bacteria</taxon>
        <taxon>Bacillati</taxon>
        <taxon>Actinomycetota</taxon>
        <taxon>Actinomycetes</taxon>
        <taxon>Micrococcales</taxon>
        <taxon>Microbacteriaceae</taxon>
        <taxon>Microbacterium</taxon>
    </lineage>
</organism>
<dbReference type="RefSeq" id="WP_067243838.1">
    <property type="nucleotide sequence ID" value="NZ_CP082781.1"/>
</dbReference>
<dbReference type="GO" id="GO:0008483">
    <property type="term" value="F:transaminase activity"/>
    <property type="evidence" value="ECO:0007669"/>
    <property type="project" value="UniProtKB-KW"/>
</dbReference>
<dbReference type="Proteomes" id="UP001199642">
    <property type="component" value="Chromosome"/>
</dbReference>
<dbReference type="PANTHER" id="PTHR11808:SF80">
    <property type="entry name" value="CYSTATHIONINE GAMMA-LYASE"/>
    <property type="match status" value="1"/>
</dbReference>
<evidence type="ECO:0000256" key="4">
    <source>
        <dbReference type="RuleBase" id="RU362118"/>
    </source>
</evidence>
<evidence type="ECO:0000256" key="1">
    <source>
        <dbReference type="ARBA" id="ARBA00001933"/>
    </source>
</evidence>
<dbReference type="SUPFAM" id="SSF53383">
    <property type="entry name" value="PLP-dependent transferases"/>
    <property type="match status" value="1"/>
</dbReference>
<sequence length="396" mass="43168">MDNPHELSLASRAVFYSPEESTQSISYPIFMSANYQYDGDAYDRVVDGARRSVNIYSRCGNPNEYKLDDQMALISGATDALAVASGMAAVSHAVLGLLKVGDHVVVDLTTYSSTHEFFDHRIQDFGIEVTFVDSSDVGAVRAAIRPETKAVYVETIANPTMKVAPLGEIAALAHERGIVVICDNTFASPVVCRPHEHGVDIVLESATKFIGGHNDAVGGIISIRSEILPEDWLEQIRWNTLTKLGGALSPFNAWLLLRGIQTLPLRVERMTENAGRLVEWLDAHPKVRRVYYPGHPSHPQYAAAREQLDSPGAMLAFSVGTEEEAAQVCKSLRLASFAASLGGVRTVTQLPATMAFLDIPEEERQQMGVTQGMIRVSVGIERIDDLIADFAQALGD</sequence>
<evidence type="ECO:0000313" key="5">
    <source>
        <dbReference type="EMBL" id="UGS28275.1"/>
    </source>
</evidence>
<dbReference type="Gene3D" id="3.90.1150.10">
    <property type="entry name" value="Aspartate Aminotransferase, domain 1"/>
    <property type="match status" value="1"/>
</dbReference>
<accession>A0ABY3RYZ5</accession>
<keyword evidence="6" id="KW-1185">Reference proteome</keyword>
<evidence type="ECO:0000313" key="6">
    <source>
        <dbReference type="Proteomes" id="UP001199642"/>
    </source>
</evidence>
<dbReference type="InterPro" id="IPR054542">
    <property type="entry name" value="Cys_met_metab_PP"/>
</dbReference>
<keyword evidence="3 4" id="KW-0663">Pyridoxal phosphate</keyword>
<dbReference type="InterPro" id="IPR000277">
    <property type="entry name" value="Cys/Met-Metab_PyrdxlP-dep_enz"/>
</dbReference>
<dbReference type="InterPro" id="IPR015422">
    <property type="entry name" value="PyrdxlP-dep_Trfase_small"/>
</dbReference>
<dbReference type="InterPro" id="IPR015424">
    <property type="entry name" value="PyrdxlP-dep_Trfase"/>
</dbReference>
<proteinExistence type="inferred from homology"/>
<dbReference type="Gene3D" id="3.40.640.10">
    <property type="entry name" value="Type I PLP-dependent aspartate aminotransferase-like (Major domain)"/>
    <property type="match status" value="1"/>
</dbReference>
<dbReference type="EMBL" id="CP082781">
    <property type="protein sequence ID" value="UGS28275.1"/>
    <property type="molecule type" value="Genomic_DNA"/>
</dbReference>
<dbReference type="PANTHER" id="PTHR11808">
    <property type="entry name" value="TRANS-SULFURATION ENZYME FAMILY MEMBER"/>
    <property type="match status" value="1"/>
</dbReference>
<dbReference type="Pfam" id="PF01053">
    <property type="entry name" value="Cys_Met_Meta_PP"/>
    <property type="match status" value="1"/>
</dbReference>
<comment type="similarity">
    <text evidence="2 4">Belongs to the trans-sulfuration enzymes family.</text>
</comment>
<keyword evidence="5" id="KW-0032">Aminotransferase</keyword>
<dbReference type="PROSITE" id="PS00868">
    <property type="entry name" value="CYS_MET_METAB_PP"/>
    <property type="match status" value="1"/>
</dbReference>